<proteinExistence type="predicted"/>
<gene>
    <name evidence="1" type="ORF">MBAV_006396</name>
</gene>
<keyword evidence="2" id="KW-1185">Reference proteome</keyword>
<organism evidence="1 2">
    <name type="scientific">Candidatus Magnetobacterium bavaricum</name>
    <dbReference type="NCBI Taxonomy" id="29290"/>
    <lineage>
        <taxon>Bacteria</taxon>
        <taxon>Pseudomonadati</taxon>
        <taxon>Nitrospirota</taxon>
        <taxon>Thermodesulfovibrionia</taxon>
        <taxon>Thermodesulfovibrionales</taxon>
        <taxon>Candidatus Magnetobacteriaceae</taxon>
        <taxon>Candidatus Magnetobacterium</taxon>
    </lineage>
</organism>
<dbReference type="Pfam" id="PF13707">
    <property type="entry name" value="RloB"/>
    <property type="match status" value="1"/>
</dbReference>
<evidence type="ECO:0000313" key="2">
    <source>
        <dbReference type="Proteomes" id="UP000033423"/>
    </source>
</evidence>
<dbReference type="InterPro" id="IPR025591">
    <property type="entry name" value="RloB"/>
</dbReference>
<name>A0A0F3GHQ1_9BACT</name>
<evidence type="ECO:0000313" key="1">
    <source>
        <dbReference type="EMBL" id="KJU81411.1"/>
    </source>
</evidence>
<reference evidence="1 2" key="1">
    <citation type="submission" date="2015-02" db="EMBL/GenBank/DDBJ databases">
        <title>Single-cell genomics of uncultivated deep-branching MTB reveals a conserved set of magnetosome genes.</title>
        <authorList>
            <person name="Kolinko S."/>
            <person name="Richter M."/>
            <person name="Glockner F.O."/>
            <person name="Brachmann A."/>
            <person name="Schuler D."/>
        </authorList>
    </citation>
    <scope>NUCLEOTIDE SEQUENCE [LARGE SCALE GENOMIC DNA]</scope>
    <source>
        <strain evidence="1">TM-1</strain>
    </source>
</reference>
<dbReference type="EMBL" id="LACI01002710">
    <property type="protein sequence ID" value="KJU81411.1"/>
    <property type="molecule type" value="Genomic_DNA"/>
</dbReference>
<dbReference type="AlphaFoldDB" id="A0A0F3GHQ1"/>
<accession>A0A0F3GHQ1</accession>
<dbReference type="Proteomes" id="UP000033423">
    <property type="component" value="Unassembled WGS sequence"/>
</dbReference>
<comment type="caution">
    <text evidence="1">The sequence shown here is derived from an EMBL/GenBank/DDBJ whole genome shotgun (WGS) entry which is preliminary data.</text>
</comment>
<sequence length="97" mass="11103">MRSKSSMKRKTGGRKTAITVLIVCEGEKTEPNYFKGLRRDLENSGINVKIIGEGYNTDSLVERTIELRDESGYDRVWVVLDRDSFKAQNFNRAMQLA</sequence>
<evidence type="ECO:0008006" key="3">
    <source>
        <dbReference type="Google" id="ProtNLM"/>
    </source>
</evidence>
<protein>
    <recommendedName>
        <fullName evidence="3">RloB domain-containing protein</fullName>
    </recommendedName>
</protein>
<feature type="non-terminal residue" evidence="1">
    <location>
        <position position="97"/>
    </location>
</feature>